<dbReference type="OrthoDB" id="10498903at2759"/>
<name>A0A9N9N4E0_9GLOM</name>
<gene>
    <name evidence="1" type="ORF">DERYTH_LOCUS12928</name>
</gene>
<comment type="caution">
    <text evidence="1">The sequence shown here is derived from an EMBL/GenBank/DDBJ whole genome shotgun (WGS) entry which is preliminary data.</text>
</comment>
<evidence type="ECO:0000313" key="2">
    <source>
        <dbReference type="Proteomes" id="UP000789405"/>
    </source>
</evidence>
<proteinExistence type="predicted"/>
<sequence length="70" mass="7993">MSSGNSSNKEDNTVPSLHFDIKHKKQKISNTHMSSLKLSQSKEFVSDKCNNLINSDDDLTQPYQKNQIMH</sequence>
<dbReference type="EMBL" id="CAJVPY010008735">
    <property type="protein sequence ID" value="CAG8700060.1"/>
    <property type="molecule type" value="Genomic_DNA"/>
</dbReference>
<keyword evidence="2" id="KW-1185">Reference proteome</keyword>
<accession>A0A9N9N4E0</accession>
<reference evidence="1" key="1">
    <citation type="submission" date="2021-06" db="EMBL/GenBank/DDBJ databases">
        <authorList>
            <person name="Kallberg Y."/>
            <person name="Tangrot J."/>
            <person name="Rosling A."/>
        </authorList>
    </citation>
    <scope>NUCLEOTIDE SEQUENCE</scope>
    <source>
        <strain evidence="1">MA453B</strain>
    </source>
</reference>
<dbReference type="Proteomes" id="UP000789405">
    <property type="component" value="Unassembled WGS sequence"/>
</dbReference>
<protein>
    <submittedName>
        <fullName evidence="1">9116_t:CDS:1</fullName>
    </submittedName>
</protein>
<organism evidence="1 2">
    <name type="scientific">Dentiscutata erythropus</name>
    <dbReference type="NCBI Taxonomy" id="1348616"/>
    <lineage>
        <taxon>Eukaryota</taxon>
        <taxon>Fungi</taxon>
        <taxon>Fungi incertae sedis</taxon>
        <taxon>Mucoromycota</taxon>
        <taxon>Glomeromycotina</taxon>
        <taxon>Glomeromycetes</taxon>
        <taxon>Diversisporales</taxon>
        <taxon>Gigasporaceae</taxon>
        <taxon>Dentiscutata</taxon>
    </lineage>
</organism>
<evidence type="ECO:0000313" key="1">
    <source>
        <dbReference type="EMBL" id="CAG8700060.1"/>
    </source>
</evidence>
<dbReference type="AlphaFoldDB" id="A0A9N9N4E0"/>